<name>A0ABQ0I245_9ALTE</name>
<dbReference type="EMBL" id="BAEK01000007">
    <property type="protein sequence ID" value="GAC03343.1"/>
    <property type="molecule type" value="Genomic_DNA"/>
</dbReference>
<keyword evidence="3" id="KW-1185">Reference proteome</keyword>
<dbReference type="RefSeq" id="WP_008302172.1">
    <property type="nucleotide sequence ID" value="NZ_BAEK01000007.1"/>
</dbReference>
<organism evidence="2 3">
    <name type="scientific">Paraglaciecola agarilytica NO2</name>
    <dbReference type="NCBI Taxonomy" id="1125747"/>
    <lineage>
        <taxon>Bacteria</taxon>
        <taxon>Pseudomonadati</taxon>
        <taxon>Pseudomonadota</taxon>
        <taxon>Gammaproteobacteria</taxon>
        <taxon>Alteromonadales</taxon>
        <taxon>Alteromonadaceae</taxon>
        <taxon>Paraglaciecola</taxon>
    </lineage>
</organism>
<keyword evidence="1" id="KW-0472">Membrane</keyword>
<keyword evidence="1" id="KW-1133">Transmembrane helix</keyword>
<feature type="transmembrane region" description="Helical" evidence="1">
    <location>
        <begin position="78"/>
        <end position="97"/>
    </location>
</feature>
<evidence type="ECO:0000256" key="1">
    <source>
        <dbReference type="SAM" id="Phobius"/>
    </source>
</evidence>
<gene>
    <name evidence="2" type="ORF">GAGA_0478</name>
</gene>
<feature type="transmembrane region" description="Helical" evidence="1">
    <location>
        <begin position="50"/>
        <end position="66"/>
    </location>
</feature>
<evidence type="ECO:0000313" key="2">
    <source>
        <dbReference type="EMBL" id="GAC03343.1"/>
    </source>
</evidence>
<reference evidence="2 3" key="1">
    <citation type="journal article" date="2014" name="Environ. Microbiol.">
        <title>Comparative genomics of the marine bacterial genus Glaciecola reveals the high degree of genomic diversity and genomic characteristic for cold adaptation.</title>
        <authorList>
            <person name="Qin Q.L."/>
            <person name="Xie B.B."/>
            <person name="Yu Y."/>
            <person name="Shu Y.L."/>
            <person name="Rong J.C."/>
            <person name="Zhang Y.J."/>
            <person name="Zhao D.L."/>
            <person name="Chen X.L."/>
            <person name="Zhang X.Y."/>
            <person name="Chen B."/>
            <person name="Zhou B.C."/>
            <person name="Zhang Y.Z."/>
        </authorList>
    </citation>
    <scope>NUCLEOTIDE SEQUENCE [LARGE SCALE GENOMIC DNA]</scope>
    <source>
        <strain evidence="2 3">NO2</strain>
    </source>
</reference>
<sequence length="103" mass="11912">MSEKASIKNENGSIGLLVNRAALMILFMLAICQMYWDIFEEPILVGSNRFQYFAGLTLIGFTVWDMQKLETFWSRLRGFIILGLTFIVFSPVAIHIWTEMGWI</sequence>
<comment type="caution">
    <text evidence="2">The sequence shown here is derived from an EMBL/GenBank/DDBJ whole genome shotgun (WGS) entry which is preliminary data.</text>
</comment>
<protein>
    <submittedName>
        <fullName evidence="2">Uncharacterized protein</fullName>
    </submittedName>
</protein>
<feature type="transmembrane region" description="Helical" evidence="1">
    <location>
        <begin position="21"/>
        <end position="38"/>
    </location>
</feature>
<dbReference type="Proteomes" id="UP000008372">
    <property type="component" value="Unassembled WGS sequence"/>
</dbReference>
<evidence type="ECO:0000313" key="3">
    <source>
        <dbReference type="Proteomes" id="UP000008372"/>
    </source>
</evidence>
<proteinExistence type="predicted"/>
<accession>A0ABQ0I245</accession>
<keyword evidence="1" id="KW-0812">Transmembrane</keyword>